<dbReference type="CDD" id="cd12915">
    <property type="entry name" value="PDC2_DGC_like"/>
    <property type="match status" value="1"/>
</dbReference>
<dbReference type="KEGG" id="mgy:MGMSRv2__0031"/>
<comment type="subcellular location">
    <subcellularLocation>
        <location evidence="2">Cell membrane</location>
        <topology evidence="2">Multi-pass membrane protein</topology>
    </subcellularLocation>
</comment>
<dbReference type="EMBL" id="HG794546">
    <property type="protein sequence ID" value="CDK97246.1"/>
    <property type="molecule type" value="Genomic_DNA"/>
</dbReference>
<evidence type="ECO:0000256" key="11">
    <source>
        <dbReference type="SAM" id="Phobius"/>
    </source>
</evidence>
<dbReference type="Pfam" id="PF02743">
    <property type="entry name" value="dCache_1"/>
    <property type="match status" value="1"/>
</dbReference>
<gene>
    <name evidence="13" type="ordered locus">MGMSRv2__0031</name>
</gene>
<dbReference type="InterPro" id="IPR052162">
    <property type="entry name" value="Sensor_kinase/Photoreceptor"/>
</dbReference>
<dbReference type="SMART" id="SM00388">
    <property type="entry name" value="HisKA"/>
    <property type="match status" value="1"/>
</dbReference>
<dbReference type="Gene3D" id="3.30.565.10">
    <property type="entry name" value="Histidine kinase-like ATPase, C-terminal domain"/>
    <property type="match status" value="1"/>
</dbReference>
<dbReference type="InterPro" id="IPR036890">
    <property type="entry name" value="HATPase_C_sf"/>
</dbReference>
<dbReference type="InterPro" id="IPR003594">
    <property type="entry name" value="HATPase_dom"/>
</dbReference>
<dbReference type="Proteomes" id="UP000018922">
    <property type="component" value="Chromosome I"/>
</dbReference>
<dbReference type="Pfam" id="PF02518">
    <property type="entry name" value="HATPase_c"/>
    <property type="match status" value="1"/>
</dbReference>
<dbReference type="Gene3D" id="3.30.450.20">
    <property type="entry name" value="PAS domain"/>
    <property type="match status" value="2"/>
</dbReference>
<dbReference type="PANTHER" id="PTHR43304:SF1">
    <property type="entry name" value="PAC DOMAIN-CONTAINING PROTEIN"/>
    <property type="match status" value="1"/>
</dbReference>
<dbReference type="HOGENOM" id="CLU_000445_114_21_5"/>
<dbReference type="FunFam" id="3.30.565.10:FF:000006">
    <property type="entry name" value="Sensor histidine kinase WalK"/>
    <property type="match status" value="1"/>
</dbReference>
<dbReference type="Gene3D" id="1.10.287.130">
    <property type="match status" value="1"/>
</dbReference>
<evidence type="ECO:0000259" key="12">
    <source>
        <dbReference type="PROSITE" id="PS50109"/>
    </source>
</evidence>
<dbReference type="Pfam" id="PF00512">
    <property type="entry name" value="HisKA"/>
    <property type="match status" value="1"/>
</dbReference>
<evidence type="ECO:0000256" key="10">
    <source>
        <dbReference type="ARBA" id="ARBA00023136"/>
    </source>
</evidence>
<dbReference type="InterPro" id="IPR004358">
    <property type="entry name" value="Sig_transdc_His_kin-like_C"/>
</dbReference>
<keyword evidence="5" id="KW-0597">Phosphoprotein</keyword>
<reference evidence="13 14" key="1">
    <citation type="journal article" date="2014" name="Genome Announc.">
        <title>Complete genome sequence of Magnetospirillum gryphiswaldense MSR-1.</title>
        <authorList>
            <person name="Wang X."/>
            <person name="Wang Q."/>
            <person name="Zhang W."/>
            <person name="Wang Y."/>
            <person name="Li L."/>
            <person name="Wen T."/>
            <person name="Zhang T."/>
            <person name="Zhang Y."/>
            <person name="Xu J."/>
            <person name="Hu J."/>
            <person name="Li S."/>
            <person name="Liu L."/>
            <person name="Liu J."/>
            <person name="Jiang W."/>
            <person name="Tian J."/>
            <person name="Li Y."/>
            <person name="Schuler D."/>
            <person name="Wang L."/>
            <person name="Li J."/>
        </authorList>
    </citation>
    <scope>NUCLEOTIDE SEQUENCE [LARGE SCALE GENOMIC DNA]</scope>
    <source>
        <strain evidence="14">DSM 6361 / JCM 21280 / NBRC 15271 / MSR-1</strain>
    </source>
</reference>
<dbReference type="eggNOG" id="COG4251">
    <property type="taxonomic scope" value="Bacteria"/>
</dbReference>
<dbReference type="InterPro" id="IPR003661">
    <property type="entry name" value="HisK_dim/P_dom"/>
</dbReference>
<keyword evidence="6 13" id="KW-0808">Transferase</keyword>
<dbReference type="STRING" id="1430440.MGMSRv2__0031"/>
<keyword evidence="7 11" id="KW-0812">Transmembrane</keyword>
<organism evidence="13 14">
    <name type="scientific">Magnetospirillum gryphiswaldense (strain DSM 6361 / JCM 21280 / NBRC 15271 / MSR-1)</name>
    <dbReference type="NCBI Taxonomy" id="431944"/>
    <lineage>
        <taxon>Bacteria</taxon>
        <taxon>Pseudomonadati</taxon>
        <taxon>Pseudomonadota</taxon>
        <taxon>Alphaproteobacteria</taxon>
        <taxon>Rhodospirillales</taxon>
        <taxon>Rhodospirillaceae</taxon>
        <taxon>Magnetospirillum</taxon>
    </lineage>
</organism>
<dbReference type="InterPro" id="IPR036097">
    <property type="entry name" value="HisK_dim/P_sf"/>
</dbReference>
<accession>V6EYW9</accession>
<dbReference type="InterPro" id="IPR033479">
    <property type="entry name" value="dCache_1"/>
</dbReference>
<evidence type="ECO:0000256" key="2">
    <source>
        <dbReference type="ARBA" id="ARBA00004651"/>
    </source>
</evidence>
<evidence type="ECO:0000256" key="8">
    <source>
        <dbReference type="ARBA" id="ARBA00022777"/>
    </source>
</evidence>
<dbReference type="PANTHER" id="PTHR43304">
    <property type="entry name" value="PHYTOCHROME-LIKE PROTEIN CPH1"/>
    <property type="match status" value="1"/>
</dbReference>
<evidence type="ECO:0000256" key="3">
    <source>
        <dbReference type="ARBA" id="ARBA00012438"/>
    </source>
</evidence>
<evidence type="ECO:0000256" key="5">
    <source>
        <dbReference type="ARBA" id="ARBA00022553"/>
    </source>
</evidence>
<evidence type="ECO:0000313" key="13">
    <source>
        <dbReference type="EMBL" id="CDK97246.1"/>
    </source>
</evidence>
<dbReference type="SMART" id="SM00387">
    <property type="entry name" value="HATPase_c"/>
    <property type="match status" value="1"/>
</dbReference>
<keyword evidence="14" id="KW-1185">Reference proteome</keyword>
<keyword evidence="4" id="KW-1003">Cell membrane</keyword>
<dbReference type="AlphaFoldDB" id="V6EYW9"/>
<feature type="transmembrane region" description="Helical" evidence="11">
    <location>
        <begin position="310"/>
        <end position="331"/>
    </location>
</feature>
<dbReference type="SUPFAM" id="SSF47384">
    <property type="entry name" value="Homodimeric domain of signal transducing histidine kinase"/>
    <property type="match status" value="1"/>
</dbReference>
<proteinExistence type="predicted"/>
<evidence type="ECO:0000256" key="1">
    <source>
        <dbReference type="ARBA" id="ARBA00000085"/>
    </source>
</evidence>
<dbReference type="PROSITE" id="PS50109">
    <property type="entry name" value="HIS_KIN"/>
    <property type="match status" value="1"/>
</dbReference>
<evidence type="ECO:0000256" key="4">
    <source>
        <dbReference type="ARBA" id="ARBA00022475"/>
    </source>
</evidence>
<keyword evidence="10 11" id="KW-0472">Membrane</keyword>
<comment type="catalytic activity">
    <reaction evidence="1">
        <text>ATP + protein L-histidine = ADP + protein N-phospho-L-histidine.</text>
        <dbReference type="EC" id="2.7.13.3"/>
    </reaction>
</comment>
<keyword evidence="8 13" id="KW-0418">Kinase</keyword>
<dbReference type="SUPFAM" id="SSF55874">
    <property type="entry name" value="ATPase domain of HSP90 chaperone/DNA topoisomerase II/histidine kinase"/>
    <property type="match status" value="1"/>
</dbReference>
<name>V6EYW9_MAGGM</name>
<dbReference type="GO" id="GO:0000155">
    <property type="term" value="F:phosphorelay sensor kinase activity"/>
    <property type="evidence" value="ECO:0007669"/>
    <property type="project" value="InterPro"/>
</dbReference>
<keyword evidence="9 11" id="KW-1133">Transmembrane helix</keyword>
<evidence type="ECO:0000256" key="9">
    <source>
        <dbReference type="ARBA" id="ARBA00022989"/>
    </source>
</evidence>
<evidence type="ECO:0000256" key="7">
    <source>
        <dbReference type="ARBA" id="ARBA00022692"/>
    </source>
</evidence>
<dbReference type="CDD" id="cd00082">
    <property type="entry name" value="HisKA"/>
    <property type="match status" value="1"/>
</dbReference>
<dbReference type="PRINTS" id="PR00344">
    <property type="entry name" value="BCTRLSENSOR"/>
</dbReference>
<dbReference type="CDD" id="cd12914">
    <property type="entry name" value="PDC1_DGC_like"/>
    <property type="match status" value="1"/>
</dbReference>
<dbReference type="GO" id="GO:0005886">
    <property type="term" value="C:plasma membrane"/>
    <property type="evidence" value="ECO:0007669"/>
    <property type="project" value="UniProtKB-SubCell"/>
</dbReference>
<dbReference type="EC" id="2.7.13.3" evidence="3"/>
<feature type="domain" description="Histidine kinase" evidence="12">
    <location>
        <begin position="364"/>
        <end position="578"/>
    </location>
</feature>
<sequence length="578" mass="62613">MTVVVARRLIINPAFRGRGDWVAKSWRRRLRPKFVLLLLFALCFAGGVGAAGALVMADYRDSRAAAEAATRHQARLLQEFVARTLDATELMVRRLGDQLTTPPVGSLNAEQNAALRAALAASPHLANLVVVDGRGQVVTDGLAKLPAATSLVQHEWVRAVLGGETSSLSLSQAGLDEASGKVVFSVSLALRDVRGRLLGAVAALVDIQTLAALIDEQDMAAARPSLALYRMDGALLAAHPLSAADMGRNMSGLPLFSTHLPEAASGTFATSPSEGDLRIVSYRTIPGRNLVVCASVSQDEAMAPWRQRSWATLITAVLVLGLLAALSRVMAREIRRDRMVNQALRAANRDLSRSNADLEQFAYVASHDLKEPLRNIASYVQLLQRRYQGRLDEDADAFIGYTVDGVRRMQMIINELLVYSRIGTGPLTRGAVQTGVLVSTALANLKAVIAEAGAVVEVKGPLPVVVGDAGQLSSVFQNLISNGLKYRRDDIRPELTVAVAEQGEFWRFSIIDNGIGIDPQYHRQIFELFKRLHARDRYTGTGIGLAVCQRVIERHGGEIWVESVPGQGASFHFTLPKN</sequence>
<protein>
    <recommendedName>
        <fullName evidence="3">histidine kinase</fullName>
        <ecNumber evidence="3">2.7.13.3</ecNumber>
    </recommendedName>
</protein>
<evidence type="ECO:0000256" key="6">
    <source>
        <dbReference type="ARBA" id="ARBA00022679"/>
    </source>
</evidence>
<evidence type="ECO:0000313" key="14">
    <source>
        <dbReference type="Proteomes" id="UP000018922"/>
    </source>
</evidence>
<dbReference type="InterPro" id="IPR005467">
    <property type="entry name" value="His_kinase_dom"/>
</dbReference>